<keyword evidence="3" id="KW-0540">Nuclease</keyword>
<dbReference type="InterPro" id="IPR050951">
    <property type="entry name" value="Retrovirus_Pol_polyprotein"/>
</dbReference>
<evidence type="ECO:0000256" key="5">
    <source>
        <dbReference type="ARBA" id="ARBA00022842"/>
    </source>
</evidence>
<accession>A0AAV6XP66</accession>
<evidence type="ECO:0000256" key="3">
    <source>
        <dbReference type="ARBA" id="ARBA00022722"/>
    </source>
</evidence>
<keyword evidence="4" id="KW-0255">Endonuclease</keyword>
<dbReference type="GO" id="GO:0003723">
    <property type="term" value="F:RNA binding"/>
    <property type="evidence" value="ECO:0007669"/>
    <property type="project" value="UniProtKB-KW"/>
</dbReference>
<dbReference type="Gene3D" id="3.10.10.10">
    <property type="entry name" value="HIV Type 1 Reverse Transcriptase, subunit A, domain 1"/>
    <property type="match status" value="1"/>
</dbReference>
<organism evidence="10 11">
    <name type="scientific">Buddleja alternifolia</name>
    <dbReference type="NCBI Taxonomy" id="168488"/>
    <lineage>
        <taxon>Eukaryota</taxon>
        <taxon>Viridiplantae</taxon>
        <taxon>Streptophyta</taxon>
        <taxon>Embryophyta</taxon>
        <taxon>Tracheophyta</taxon>
        <taxon>Spermatophyta</taxon>
        <taxon>Magnoliopsida</taxon>
        <taxon>eudicotyledons</taxon>
        <taxon>Gunneridae</taxon>
        <taxon>Pentapetalae</taxon>
        <taxon>asterids</taxon>
        <taxon>lamiids</taxon>
        <taxon>Lamiales</taxon>
        <taxon>Scrophulariaceae</taxon>
        <taxon>Buddlejeae</taxon>
        <taxon>Buddleja</taxon>
    </lineage>
</organism>
<dbReference type="AlphaFoldDB" id="A0AAV6XP66"/>
<dbReference type="SUPFAM" id="SSF56672">
    <property type="entry name" value="DNA/RNA polymerases"/>
    <property type="match status" value="1"/>
</dbReference>
<dbReference type="Proteomes" id="UP000826271">
    <property type="component" value="Unassembled WGS sequence"/>
</dbReference>
<keyword evidence="6" id="KW-0694">RNA-binding</keyword>
<name>A0AAV6XP66_9LAMI</name>
<dbReference type="GO" id="GO:0016779">
    <property type="term" value="F:nucleotidyltransferase activity"/>
    <property type="evidence" value="ECO:0007669"/>
    <property type="project" value="UniProtKB-KW"/>
</dbReference>
<dbReference type="PANTHER" id="PTHR37984:SF5">
    <property type="entry name" value="PROTEIN NYNRIN-LIKE"/>
    <property type="match status" value="1"/>
</dbReference>
<dbReference type="InterPro" id="IPR043502">
    <property type="entry name" value="DNA/RNA_pol_sf"/>
</dbReference>
<dbReference type="GO" id="GO:0006508">
    <property type="term" value="P:proteolysis"/>
    <property type="evidence" value="ECO:0007669"/>
    <property type="project" value="InterPro"/>
</dbReference>
<sequence length="268" mass="29457">MYVKITVNGKVVMVMIDTGATHNFVAEREIQKLGLNVSEHSSRIKAVNSEAKPIKGMATVDLVIGSWHGQSNAFVCPRAGGLLFVDVECNVKGIFPSDDPGPSNNKNDCLSAIQVKKGLKHGETTYLATMVEIKKDVFQEVPDKIAALLVDFEDIFPSELPKELPPIRAIDHKIELEPGAKPPAMAPYRMNLAELVELRRQLDELLEAGLAVSSEPVLILPEFDKPFEVQTDASDQAIGGVLVQDKHPVAFESCKLKDAEMRYSTHEK</sequence>
<protein>
    <recommendedName>
        <fullName evidence="9">Reverse transcriptase/retrotransposon-derived protein RNase H-like domain-containing protein</fullName>
    </recommendedName>
</protein>
<dbReference type="Gene3D" id="2.40.70.10">
    <property type="entry name" value="Acid Proteases"/>
    <property type="match status" value="1"/>
</dbReference>
<dbReference type="EMBL" id="WHWC01000006">
    <property type="protein sequence ID" value="KAG8380918.1"/>
    <property type="molecule type" value="Genomic_DNA"/>
</dbReference>
<evidence type="ECO:0000256" key="6">
    <source>
        <dbReference type="ARBA" id="ARBA00022884"/>
    </source>
</evidence>
<evidence type="ECO:0000256" key="1">
    <source>
        <dbReference type="ARBA" id="ARBA00022679"/>
    </source>
</evidence>
<keyword evidence="7" id="KW-0229">DNA integration</keyword>
<keyword evidence="1" id="KW-0808">Transferase</keyword>
<evidence type="ECO:0000256" key="2">
    <source>
        <dbReference type="ARBA" id="ARBA00022695"/>
    </source>
</evidence>
<feature type="domain" description="Reverse transcriptase/retrotransposon-derived protein RNase H-like" evidence="9">
    <location>
        <begin position="211"/>
        <end position="268"/>
    </location>
</feature>
<evidence type="ECO:0000256" key="8">
    <source>
        <dbReference type="ARBA" id="ARBA00023268"/>
    </source>
</evidence>
<evidence type="ECO:0000259" key="9">
    <source>
        <dbReference type="Pfam" id="PF17919"/>
    </source>
</evidence>
<keyword evidence="8" id="KW-0511">Multifunctional enzyme</keyword>
<dbReference type="PROSITE" id="PS00141">
    <property type="entry name" value="ASP_PROTEASE"/>
    <property type="match status" value="1"/>
</dbReference>
<dbReference type="GO" id="GO:0015074">
    <property type="term" value="P:DNA integration"/>
    <property type="evidence" value="ECO:0007669"/>
    <property type="project" value="UniProtKB-KW"/>
</dbReference>
<dbReference type="GO" id="GO:0004190">
    <property type="term" value="F:aspartic-type endopeptidase activity"/>
    <property type="evidence" value="ECO:0007669"/>
    <property type="project" value="InterPro"/>
</dbReference>
<keyword evidence="11" id="KW-1185">Reference proteome</keyword>
<keyword evidence="5" id="KW-0460">Magnesium</keyword>
<evidence type="ECO:0000256" key="7">
    <source>
        <dbReference type="ARBA" id="ARBA00022908"/>
    </source>
</evidence>
<keyword evidence="4" id="KW-0378">Hydrolase</keyword>
<dbReference type="SUPFAM" id="SSF50630">
    <property type="entry name" value="Acid proteases"/>
    <property type="match status" value="1"/>
</dbReference>
<dbReference type="Pfam" id="PF13650">
    <property type="entry name" value="Asp_protease_2"/>
    <property type="match status" value="1"/>
</dbReference>
<dbReference type="Pfam" id="PF17919">
    <property type="entry name" value="RT_RNaseH_2"/>
    <property type="match status" value="1"/>
</dbReference>
<evidence type="ECO:0000256" key="4">
    <source>
        <dbReference type="ARBA" id="ARBA00022759"/>
    </source>
</evidence>
<dbReference type="GO" id="GO:0004519">
    <property type="term" value="F:endonuclease activity"/>
    <property type="evidence" value="ECO:0007669"/>
    <property type="project" value="UniProtKB-KW"/>
</dbReference>
<reference evidence="10" key="1">
    <citation type="submission" date="2019-10" db="EMBL/GenBank/DDBJ databases">
        <authorList>
            <person name="Zhang R."/>
            <person name="Pan Y."/>
            <person name="Wang J."/>
            <person name="Ma R."/>
            <person name="Yu S."/>
        </authorList>
    </citation>
    <scope>NUCLEOTIDE SEQUENCE</scope>
    <source>
        <strain evidence="10">LA-IB0</strain>
        <tissue evidence="10">Leaf</tissue>
    </source>
</reference>
<evidence type="ECO:0000313" key="11">
    <source>
        <dbReference type="Proteomes" id="UP000826271"/>
    </source>
</evidence>
<dbReference type="InterPro" id="IPR021109">
    <property type="entry name" value="Peptidase_aspartic_dom_sf"/>
</dbReference>
<dbReference type="InterPro" id="IPR001969">
    <property type="entry name" value="Aspartic_peptidase_AS"/>
</dbReference>
<dbReference type="InterPro" id="IPR041577">
    <property type="entry name" value="RT_RNaseH_2"/>
</dbReference>
<comment type="caution">
    <text evidence="10">The sequence shown here is derived from an EMBL/GenBank/DDBJ whole genome shotgun (WGS) entry which is preliminary data.</text>
</comment>
<dbReference type="PANTHER" id="PTHR37984">
    <property type="entry name" value="PROTEIN CBG26694"/>
    <property type="match status" value="1"/>
</dbReference>
<gene>
    <name evidence="10" type="ORF">BUALT_Bualt06G0066600</name>
</gene>
<evidence type="ECO:0000313" key="10">
    <source>
        <dbReference type="EMBL" id="KAG8380918.1"/>
    </source>
</evidence>
<proteinExistence type="predicted"/>
<keyword evidence="2" id="KW-0548">Nucleotidyltransferase</keyword>
<dbReference type="CDD" id="cd00303">
    <property type="entry name" value="retropepsin_like"/>
    <property type="match status" value="1"/>
</dbReference>